<dbReference type="EMBL" id="HBIR01003852">
    <property type="protein sequence ID" value="CAE0525218.1"/>
    <property type="molecule type" value="Transcribed_RNA"/>
</dbReference>
<dbReference type="PANTHER" id="PTHR31400">
    <property type="entry name" value="GUANYLYL CYCLASE DOMAIN CONTAINING PROTEIN 1 GUCD1"/>
    <property type="match status" value="1"/>
</dbReference>
<sequence length="323" mass="34732">MWCSGARLLRAKAEAMAEVRRTRQITKSELRTLKKRVAQLRKKGFDVWTEDELEREGWTLAPLPPAAADAATPSMAQAADWDCGLACVQMALLSLDVPPPACSLKQLRARLSSDSVWTADLVYLLASYGIQCEYLTSELSAGASSAEKAGSAFYASSLEADAARVDALFARAASEEGVSIRCCKLGANELWNALRDDDQLAIVLVDGRMLYARAGRPPDGDFEGHYVLLVGLDDTTDSFRVKDPARSDRTAVVAAKRLADARAVPGTDDDVILVPLSQEPDPARYALGEARDSSTSALERAADGLRLEGRTADDEPAAVTAGR</sequence>
<dbReference type="InterPro" id="IPR018616">
    <property type="entry name" value="GUCD1"/>
</dbReference>
<name>A0A7S3VYI9_EMIHU</name>
<proteinExistence type="predicted"/>
<accession>A0A7S3VYI9</accession>
<feature type="compositionally biased region" description="Basic and acidic residues" evidence="2">
    <location>
        <begin position="304"/>
        <end position="313"/>
    </location>
</feature>
<protein>
    <recommendedName>
        <fullName evidence="4">Guanylyl cyclase</fullName>
    </recommendedName>
</protein>
<evidence type="ECO:0000256" key="2">
    <source>
        <dbReference type="SAM" id="MobiDB-lite"/>
    </source>
</evidence>
<gene>
    <name evidence="3" type="ORF">EHUX00137_LOCUS2680</name>
</gene>
<evidence type="ECO:0008006" key="4">
    <source>
        <dbReference type="Google" id="ProtNLM"/>
    </source>
</evidence>
<reference evidence="3" key="1">
    <citation type="submission" date="2021-01" db="EMBL/GenBank/DDBJ databases">
        <authorList>
            <person name="Corre E."/>
            <person name="Pelletier E."/>
            <person name="Niang G."/>
            <person name="Scheremetjew M."/>
            <person name="Finn R."/>
            <person name="Kale V."/>
            <person name="Holt S."/>
            <person name="Cochrane G."/>
            <person name="Meng A."/>
            <person name="Brown T."/>
            <person name="Cohen L."/>
        </authorList>
    </citation>
    <scope>NUCLEOTIDE SEQUENCE</scope>
    <source>
        <strain evidence="3">379</strain>
    </source>
</reference>
<feature type="region of interest" description="Disordered" evidence="2">
    <location>
        <begin position="304"/>
        <end position="323"/>
    </location>
</feature>
<keyword evidence="1" id="KW-0175">Coiled coil</keyword>
<dbReference type="AlphaFoldDB" id="A0A7S3VYI9"/>
<dbReference type="PANTHER" id="PTHR31400:SF1">
    <property type="entry name" value="PROTEIN GUCD1"/>
    <property type="match status" value="1"/>
</dbReference>
<feature type="coiled-coil region" evidence="1">
    <location>
        <begin position="16"/>
        <end position="43"/>
    </location>
</feature>
<dbReference type="Pfam" id="PF09778">
    <property type="entry name" value="Guanylate_cyc_2"/>
    <property type="match status" value="1"/>
</dbReference>
<evidence type="ECO:0000256" key="1">
    <source>
        <dbReference type="SAM" id="Coils"/>
    </source>
</evidence>
<evidence type="ECO:0000313" key="3">
    <source>
        <dbReference type="EMBL" id="CAE0525218.1"/>
    </source>
</evidence>
<dbReference type="Gene3D" id="3.90.70.10">
    <property type="entry name" value="Cysteine proteinases"/>
    <property type="match status" value="1"/>
</dbReference>
<organism evidence="3">
    <name type="scientific">Emiliania huxleyi</name>
    <name type="common">Coccolithophore</name>
    <name type="synonym">Pontosphaera huxleyi</name>
    <dbReference type="NCBI Taxonomy" id="2903"/>
    <lineage>
        <taxon>Eukaryota</taxon>
        <taxon>Haptista</taxon>
        <taxon>Haptophyta</taxon>
        <taxon>Prymnesiophyceae</taxon>
        <taxon>Isochrysidales</taxon>
        <taxon>Noelaerhabdaceae</taxon>
        <taxon>Emiliania</taxon>
    </lineage>
</organism>